<dbReference type="Gene3D" id="1.10.8.60">
    <property type="match status" value="1"/>
</dbReference>
<dbReference type="GO" id="GO:0006261">
    <property type="term" value="P:DNA-templated DNA replication"/>
    <property type="evidence" value="ECO:0007669"/>
    <property type="project" value="TreeGrafter"/>
</dbReference>
<evidence type="ECO:0000313" key="11">
    <source>
        <dbReference type="Proteomes" id="UP000477980"/>
    </source>
</evidence>
<evidence type="ECO:0000256" key="3">
    <source>
        <dbReference type="ARBA" id="ARBA00022679"/>
    </source>
</evidence>
<dbReference type="EMBL" id="VZAH01000086">
    <property type="protein sequence ID" value="MQP14550.1"/>
    <property type="molecule type" value="Genomic_DNA"/>
</dbReference>
<dbReference type="Proteomes" id="UP000477980">
    <property type="component" value="Unassembled WGS sequence"/>
</dbReference>
<dbReference type="Pfam" id="PF06144">
    <property type="entry name" value="DNA_pol3_delta"/>
    <property type="match status" value="1"/>
</dbReference>
<keyword evidence="6" id="KW-0239">DNA-directed DNA polymerase</keyword>
<gene>
    <name evidence="10" type="primary">holA</name>
    <name evidence="10" type="ORF">F7D25_09035</name>
</gene>
<dbReference type="Gene3D" id="1.20.272.10">
    <property type="match status" value="1"/>
</dbReference>
<dbReference type="EC" id="2.7.7.7" evidence="1"/>
<keyword evidence="3 10" id="KW-0808">Transferase</keyword>
<dbReference type="AlphaFoldDB" id="A0A6G1VMD1"/>
<dbReference type="Gene3D" id="3.40.50.300">
    <property type="entry name" value="P-loop containing nucleotide triphosphate hydrolases"/>
    <property type="match status" value="1"/>
</dbReference>
<proteinExistence type="inferred from homology"/>
<dbReference type="PANTHER" id="PTHR34388">
    <property type="entry name" value="DNA POLYMERASE III SUBUNIT DELTA"/>
    <property type="match status" value="1"/>
</dbReference>
<dbReference type="RefSeq" id="WP_153091965.1">
    <property type="nucleotide sequence ID" value="NZ_VZAH01000086.1"/>
</dbReference>
<dbReference type="SUPFAM" id="SSF48019">
    <property type="entry name" value="post-AAA+ oligomerization domain-like"/>
    <property type="match status" value="1"/>
</dbReference>
<evidence type="ECO:0000256" key="5">
    <source>
        <dbReference type="ARBA" id="ARBA00022705"/>
    </source>
</evidence>
<evidence type="ECO:0000259" key="9">
    <source>
        <dbReference type="Pfam" id="PF06144"/>
    </source>
</evidence>
<dbReference type="SUPFAM" id="SSF52540">
    <property type="entry name" value="P-loop containing nucleoside triphosphate hydrolases"/>
    <property type="match status" value="1"/>
</dbReference>
<keyword evidence="4 10" id="KW-0548">Nucleotidyltransferase</keyword>
<evidence type="ECO:0000256" key="1">
    <source>
        <dbReference type="ARBA" id="ARBA00012417"/>
    </source>
</evidence>
<dbReference type="PANTHER" id="PTHR34388:SF1">
    <property type="entry name" value="DNA POLYMERASE III SUBUNIT DELTA"/>
    <property type="match status" value="1"/>
</dbReference>
<evidence type="ECO:0000256" key="6">
    <source>
        <dbReference type="ARBA" id="ARBA00022932"/>
    </source>
</evidence>
<reference evidence="10 11" key="1">
    <citation type="submission" date="2019-09" db="EMBL/GenBank/DDBJ databases">
        <title>Distinct polysaccharide growth profiles of human intestinal Prevotella copri isolates.</title>
        <authorList>
            <person name="Fehlner-Peach H."/>
            <person name="Magnabosco C."/>
            <person name="Raghavan V."/>
            <person name="Scher J.U."/>
            <person name="Tett A."/>
            <person name="Cox L.M."/>
            <person name="Gottsegen C."/>
            <person name="Watters A."/>
            <person name="Wiltshire- Gordon J.D."/>
            <person name="Segata N."/>
            <person name="Bonneau R."/>
            <person name="Littman D.R."/>
        </authorList>
    </citation>
    <scope>NUCLEOTIDE SEQUENCE [LARGE SCALE GENOMIC DNA]</scope>
    <source>
        <strain evidence="11">iAA917</strain>
    </source>
</reference>
<evidence type="ECO:0000256" key="4">
    <source>
        <dbReference type="ARBA" id="ARBA00022695"/>
    </source>
</evidence>
<feature type="domain" description="DNA polymerase III delta N-terminal" evidence="9">
    <location>
        <begin position="26"/>
        <end position="140"/>
    </location>
</feature>
<comment type="caution">
    <text evidence="10">The sequence shown here is derived from an EMBL/GenBank/DDBJ whole genome shotgun (WGS) entry which is preliminary data.</text>
</comment>
<evidence type="ECO:0000256" key="2">
    <source>
        <dbReference type="ARBA" id="ARBA00017703"/>
    </source>
</evidence>
<sequence>MAEKKNAISYESIMKDLKARKFAPVYVLMGDEPFYIDKICDYIAENVLQPEERDFNQTVLFGADTTAVQVVDQCKGYPMMAEFRVVIVKEAQNLKSLDALEKYLEKPVKSTVLVICNKNGSIDRRKKFIPRAEQVGVVFESKKLYDRQLPGFIETYLKARKATIEPKAVQMVADHIGADLHRLTSELDKLLISLPESDRRVTPDVVEREIGVSKDFNAFELRSAIIQRDVFKANQIINYFDSNPKSGSLYALLPLLFSYFQNLMIAYYAPNKQNENELAKFLDLRGTWAVRDYTMGMRNYSGVKVMQIIEKLKEVDAKSKGIDNPFTSAGELMRELIFFILH</sequence>
<evidence type="ECO:0000313" key="10">
    <source>
        <dbReference type="EMBL" id="MQP14550.1"/>
    </source>
</evidence>
<comment type="similarity">
    <text evidence="7">Belongs to the DNA polymerase HolA subunit family.</text>
</comment>
<dbReference type="OrthoDB" id="1172326at2"/>
<dbReference type="InterPro" id="IPR027417">
    <property type="entry name" value="P-loop_NTPase"/>
</dbReference>
<comment type="catalytic activity">
    <reaction evidence="8">
        <text>DNA(n) + a 2'-deoxyribonucleoside 5'-triphosphate = DNA(n+1) + diphosphate</text>
        <dbReference type="Rhea" id="RHEA:22508"/>
        <dbReference type="Rhea" id="RHEA-COMP:17339"/>
        <dbReference type="Rhea" id="RHEA-COMP:17340"/>
        <dbReference type="ChEBI" id="CHEBI:33019"/>
        <dbReference type="ChEBI" id="CHEBI:61560"/>
        <dbReference type="ChEBI" id="CHEBI:173112"/>
        <dbReference type="EC" id="2.7.7.7"/>
    </reaction>
</comment>
<name>A0A6G1VMD1_9BACT</name>
<dbReference type="InterPro" id="IPR010372">
    <property type="entry name" value="DNA_pol3_delta_N"/>
</dbReference>
<accession>A0A6G1VMD1</accession>
<dbReference type="InterPro" id="IPR005790">
    <property type="entry name" value="DNA_polIII_delta"/>
</dbReference>
<organism evidence="10 11">
    <name type="scientific">Segatella copri</name>
    <dbReference type="NCBI Taxonomy" id="165179"/>
    <lineage>
        <taxon>Bacteria</taxon>
        <taxon>Pseudomonadati</taxon>
        <taxon>Bacteroidota</taxon>
        <taxon>Bacteroidia</taxon>
        <taxon>Bacteroidales</taxon>
        <taxon>Prevotellaceae</taxon>
        <taxon>Segatella</taxon>
    </lineage>
</organism>
<dbReference type="GO" id="GO:0009360">
    <property type="term" value="C:DNA polymerase III complex"/>
    <property type="evidence" value="ECO:0007669"/>
    <property type="project" value="InterPro"/>
</dbReference>
<keyword evidence="5" id="KW-0235">DNA replication</keyword>
<protein>
    <recommendedName>
        <fullName evidence="2">DNA polymerase III subunit delta</fullName>
        <ecNumber evidence="1">2.7.7.7</ecNumber>
    </recommendedName>
</protein>
<dbReference type="InterPro" id="IPR008921">
    <property type="entry name" value="DNA_pol3_clamp-load_cplx_C"/>
</dbReference>
<evidence type="ECO:0000256" key="8">
    <source>
        <dbReference type="ARBA" id="ARBA00049244"/>
    </source>
</evidence>
<evidence type="ECO:0000256" key="7">
    <source>
        <dbReference type="ARBA" id="ARBA00034754"/>
    </source>
</evidence>
<dbReference type="GO" id="GO:0003887">
    <property type="term" value="F:DNA-directed DNA polymerase activity"/>
    <property type="evidence" value="ECO:0007669"/>
    <property type="project" value="UniProtKB-KW"/>
</dbReference>
<dbReference type="NCBIfam" id="TIGR01128">
    <property type="entry name" value="holA"/>
    <property type="match status" value="1"/>
</dbReference>
<dbReference type="GO" id="GO:0003677">
    <property type="term" value="F:DNA binding"/>
    <property type="evidence" value="ECO:0007669"/>
    <property type="project" value="InterPro"/>
</dbReference>